<dbReference type="EMBL" id="JABACI010000005">
    <property type="protein sequence ID" value="NLP85608.1"/>
    <property type="molecule type" value="Genomic_DNA"/>
</dbReference>
<sequence length="87" mass="9892">MDQTLRRADLDPPRLPSGVPVRLAAAAPALWRVIDRKGHVIGHLQAIAEGGGIRYRVRRFRASSRAFLELGEFWRIEEAIDCLRFAR</sequence>
<evidence type="ECO:0000313" key="1">
    <source>
        <dbReference type="EMBL" id="NLP85608.1"/>
    </source>
</evidence>
<name>A0ABX1KH36_9MICO</name>
<evidence type="ECO:0000313" key="2">
    <source>
        <dbReference type="Proteomes" id="UP001429745"/>
    </source>
</evidence>
<protein>
    <submittedName>
        <fullName evidence="1">Uncharacterized protein</fullName>
    </submittedName>
</protein>
<organism evidence="1 2">
    <name type="scientific">Microbacterium salsuginis</name>
    <dbReference type="NCBI Taxonomy" id="2722803"/>
    <lineage>
        <taxon>Bacteria</taxon>
        <taxon>Bacillati</taxon>
        <taxon>Actinomycetota</taxon>
        <taxon>Actinomycetes</taxon>
        <taxon>Micrococcales</taxon>
        <taxon>Microbacteriaceae</taxon>
        <taxon>Microbacterium</taxon>
    </lineage>
</organism>
<proteinExistence type="predicted"/>
<dbReference type="RefSeq" id="WP_168914089.1">
    <property type="nucleotide sequence ID" value="NZ_JABACI010000005.1"/>
</dbReference>
<dbReference type="Proteomes" id="UP001429745">
    <property type="component" value="Unassembled WGS sequence"/>
</dbReference>
<reference evidence="1 2" key="1">
    <citation type="submission" date="2020-04" db="EMBL/GenBank/DDBJ databases">
        <title>CFH 90308 Microbacterium sp.</title>
        <authorList>
            <person name="Nie G."/>
            <person name="Ming H."/>
            <person name="Xia T."/>
        </authorList>
    </citation>
    <scope>NUCLEOTIDE SEQUENCE [LARGE SCALE GENOMIC DNA]</scope>
    <source>
        <strain evidence="1 2">CFH 90308</strain>
    </source>
</reference>
<gene>
    <name evidence="1" type="ORF">HF576_17355</name>
</gene>
<keyword evidence="2" id="KW-1185">Reference proteome</keyword>
<comment type="caution">
    <text evidence="1">The sequence shown here is derived from an EMBL/GenBank/DDBJ whole genome shotgun (WGS) entry which is preliminary data.</text>
</comment>
<accession>A0ABX1KH36</accession>